<feature type="domain" description="Transposase DDE" evidence="1">
    <location>
        <begin position="3"/>
        <end position="136"/>
    </location>
</feature>
<name>A0A7I9YID4_MYCBU</name>
<comment type="caution">
    <text evidence="2">The sequence shown here is derived from an EMBL/GenBank/DDBJ whole genome shotgun (WGS) entry which is preliminary data.</text>
</comment>
<accession>A0A7I9YID4</accession>
<dbReference type="InterPro" id="IPR025668">
    <property type="entry name" value="Tnp_DDE_dom"/>
</dbReference>
<evidence type="ECO:0000313" key="2">
    <source>
        <dbReference type="EMBL" id="GFG88446.1"/>
    </source>
</evidence>
<evidence type="ECO:0000313" key="3">
    <source>
        <dbReference type="Proteomes" id="UP000465360"/>
    </source>
</evidence>
<dbReference type="Pfam" id="PF13701">
    <property type="entry name" value="DDE_Tnp_1_4"/>
    <property type="match status" value="1"/>
</dbReference>
<proteinExistence type="predicted"/>
<sequence>MHIDIDATLVLDHSDNKEKAGATWKKTYGHHPLLAFVDRPEIAGGEALAGLLRPGGAGSNTAADHVSVLAQALAGLPARWRPDPDHRDDPDKPAVLVRCDTAGATHDFADACRAAAWVLLRLPVDWRVQDAVDTLNIGQCWYPTIDTDGGIREGAWVAEATNLVNLSSWRRGPG</sequence>
<keyword evidence="3" id="KW-1185">Reference proteome</keyword>
<protein>
    <recommendedName>
        <fullName evidence="1">Transposase DDE domain-containing protein</fullName>
    </recommendedName>
</protein>
<gene>
    <name evidence="2" type="ORF">MBOU_04880</name>
</gene>
<organism evidence="2 3">
    <name type="scientific">Mycobacterium bourgelatii</name>
    <dbReference type="NCBI Taxonomy" id="1273442"/>
    <lineage>
        <taxon>Bacteria</taxon>
        <taxon>Bacillati</taxon>
        <taxon>Actinomycetota</taxon>
        <taxon>Actinomycetes</taxon>
        <taxon>Mycobacteriales</taxon>
        <taxon>Mycobacteriaceae</taxon>
        <taxon>Mycobacterium</taxon>
    </lineage>
</organism>
<evidence type="ECO:0000259" key="1">
    <source>
        <dbReference type="Pfam" id="PF13701"/>
    </source>
</evidence>
<dbReference type="Proteomes" id="UP000465360">
    <property type="component" value="Unassembled WGS sequence"/>
</dbReference>
<dbReference type="EMBL" id="BLKZ01000001">
    <property type="protein sequence ID" value="GFG88446.1"/>
    <property type="molecule type" value="Genomic_DNA"/>
</dbReference>
<dbReference type="AlphaFoldDB" id="A0A7I9YID4"/>
<reference evidence="2 3" key="1">
    <citation type="journal article" date="2019" name="Emerg. Microbes Infect.">
        <title>Comprehensive subspecies identification of 175 nontuberculous mycobacteria species based on 7547 genomic profiles.</title>
        <authorList>
            <person name="Matsumoto Y."/>
            <person name="Kinjo T."/>
            <person name="Motooka D."/>
            <person name="Nabeya D."/>
            <person name="Jung N."/>
            <person name="Uechi K."/>
            <person name="Horii T."/>
            <person name="Iida T."/>
            <person name="Fujita J."/>
            <person name="Nakamura S."/>
        </authorList>
    </citation>
    <scope>NUCLEOTIDE SEQUENCE [LARGE SCALE GENOMIC DNA]</scope>
    <source>
        <strain evidence="2 3">JCM 30725</strain>
    </source>
</reference>